<accession>A0A0F5PXN9</accession>
<dbReference type="FunFam" id="3.40.50.720:FF:000084">
    <property type="entry name" value="Short-chain dehydrogenase reductase"/>
    <property type="match status" value="1"/>
</dbReference>
<evidence type="ECO:0000256" key="1">
    <source>
        <dbReference type="ARBA" id="ARBA00006484"/>
    </source>
</evidence>
<reference evidence="4 6" key="2">
    <citation type="submission" date="2016-10" db="EMBL/GenBank/DDBJ databases">
        <authorList>
            <person name="de Groot N.N."/>
        </authorList>
    </citation>
    <scope>NUCLEOTIDE SEQUENCE [LARGE SCALE GENOMIC DNA]</scope>
    <source>
        <strain evidence="4 6">CGMCC 1.10210</strain>
    </source>
</reference>
<dbReference type="GO" id="GO:0016491">
    <property type="term" value="F:oxidoreductase activity"/>
    <property type="evidence" value="ECO:0007669"/>
    <property type="project" value="UniProtKB-KW"/>
</dbReference>
<dbReference type="AlphaFoldDB" id="A0A0F5PXN9"/>
<dbReference type="EMBL" id="FOMB01000001">
    <property type="protein sequence ID" value="SFB91124.1"/>
    <property type="molecule type" value="Genomic_DNA"/>
</dbReference>
<dbReference type="STRING" id="728005.SAMN04488059_1019"/>
<evidence type="ECO:0000256" key="2">
    <source>
        <dbReference type="ARBA" id="ARBA00023002"/>
    </source>
</evidence>
<proteinExistence type="inferred from homology"/>
<gene>
    <name evidence="4" type="ORF">SAMN04488059_1019</name>
    <name evidence="3" type="ORF">WH91_08360</name>
</gene>
<dbReference type="PANTHER" id="PTHR24321:SF15">
    <property type="entry name" value="OXIDOREDUCTASE UCPA"/>
    <property type="match status" value="1"/>
</dbReference>
<dbReference type="CDD" id="cd05233">
    <property type="entry name" value="SDR_c"/>
    <property type="match status" value="1"/>
</dbReference>
<keyword evidence="2" id="KW-0560">Oxidoreductase</keyword>
<protein>
    <submittedName>
        <fullName evidence="3">3-oxoacyl-ACP reductase</fullName>
    </submittedName>
    <submittedName>
        <fullName evidence="4">NAD(P)-dependent dehydrogenase, short-chain alcohol dehydrogenase family</fullName>
    </submittedName>
</protein>
<dbReference type="PRINTS" id="PR00080">
    <property type="entry name" value="SDRFAMILY"/>
</dbReference>
<dbReference type="Proteomes" id="UP000182258">
    <property type="component" value="Unassembled WGS sequence"/>
</dbReference>
<dbReference type="InterPro" id="IPR002347">
    <property type="entry name" value="SDR_fam"/>
</dbReference>
<keyword evidence="5" id="KW-1185">Reference proteome</keyword>
<dbReference type="EMBL" id="LAPV01000092">
    <property type="protein sequence ID" value="KKC33418.1"/>
    <property type="molecule type" value="Genomic_DNA"/>
</dbReference>
<dbReference type="Gene3D" id="3.40.50.720">
    <property type="entry name" value="NAD(P)-binding Rossmann-like Domain"/>
    <property type="match status" value="1"/>
</dbReference>
<evidence type="ECO:0000313" key="3">
    <source>
        <dbReference type="EMBL" id="KKC33418.1"/>
    </source>
</evidence>
<evidence type="ECO:0000313" key="4">
    <source>
        <dbReference type="EMBL" id="SFB91124.1"/>
    </source>
</evidence>
<organism evidence="4 6">
    <name type="scientific">Devosia psychrophila</name>
    <dbReference type="NCBI Taxonomy" id="728005"/>
    <lineage>
        <taxon>Bacteria</taxon>
        <taxon>Pseudomonadati</taxon>
        <taxon>Pseudomonadota</taxon>
        <taxon>Alphaproteobacteria</taxon>
        <taxon>Hyphomicrobiales</taxon>
        <taxon>Devosiaceae</taxon>
        <taxon>Devosia</taxon>
    </lineage>
</organism>
<reference evidence="3 5" key="1">
    <citation type="submission" date="2015-03" db="EMBL/GenBank/DDBJ databases">
        <authorList>
            <person name="Lepp D."/>
            <person name="Hassan Y.I."/>
            <person name="Li X.-Z."/>
            <person name="Zhou T."/>
        </authorList>
    </citation>
    <scope>NUCLEOTIDE SEQUENCE [LARGE SCALE GENOMIC DNA]</scope>
    <source>
        <strain evidence="3 5">Cr7-05</strain>
    </source>
</reference>
<name>A0A0F5PXN9_9HYPH</name>
<dbReference type="PATRIC" id="fig|728005.3.peg.4388"/>
<sequence length="281" mass="29388">MNSPLKPADASSSEIPVGRGRMENKIVLLFGAGSVGEGWGNGKATSVAYAREGATLIAVDRDKAAADNTASIIHALGGRVASYAADVTDSQSVKAVVDQVMAEHGRIDVLHNNVGTTIMGGPVELTEAEWHTVLNVNLTSAFLTCKHVLPGMAERGKGAIINISSIAAIRYTGYPYSAYYAAKAGINQFTVGLALQYARQGIRVNAIMPGLMNTPLIYQQISGQYADPEAMAQARHDATPMGRMGTGWDIAAASVFLASDEANYITGVCLPVDGGLTCKAA</sequence>
<dbReference type="SUPFAM" id="SSF51735">
    <property type="entry name" value="NAD(P)-binding Rossmann-fold domains"/>
    <property type="match status" value="1"/>
</dbReference>
<dbReference type="Proteomes" id="UP000033519">
    <property type="component" value="Unassembled WGS sequence"/>
</dbReference>
<comment type="similarity">
    <text evidence="1">Belongs to the short-chain dehydrogenases/reductases (SDR) family.</text>
</comment>
<dbReference type="OrthoDB" id="9795647at2"/>
<dbReference type="InterPro" id="IPR036291">
    <property type="entry name" value="NAD(P)-bd_dom_sf"/>
</dbReference>
<dbReference type="PRINTS" id="PR00081">
    <property type="entry name" value="GDHRDH"/>
</dbReference>
<evidence type="ECO:0000313" key="5">
    <source>
        <dbReference type="Proteomes" id="UP000033519"/>
    </source>
</evidence>
<dbReference type="RefSeq" id="WP_046170553.1">
    <property type="nucleotide sequence ID" value="NZ_FOMB01000001.1"/>
</dbReference>
<evidence type="ECO:0000313" key="6">
    <source>
        <dbReference type="Proteomes" id="UP000182258"/>
    </source>
</evidence>
<dbReference type="Pfam" id="PF13561">
    <property type="entry name" value="adh_short_C2"/>
    <property type="match status" value="1"/>
</dbReference>
<dbReference type="PANTHER" id="PTHR24321">
    <property type="entry name" value="DEHYDROGENASES, SHORT CHAIN"/>
    <property type="match status" value="1"/>
</dbReference>